<proteinExistence type="predicted"/>
<dbReference type="Gene3D" id="3.40.1440.10">
    <property type="entry name" value="GIY-YIG endonuclease"/>
    <property type="match status" value="1"/>
</dbReference>
<dbReference type="RefSeq" id="WP_130598669.1">
    <property type="nucleotide sequence ID" value="NZ_CP034759.1"/>
</dbReference>
<dbReference type="KEGG" id="lsd:EMK97_01205"/>
<dbReference type="EMBL" id="CP034759">
    <property type="protein sequence ID" value="QBG34450.1"/>
    <property type="molecule type" value="Genomic_DNA"/>
</dbReference>
<gene>
    <name evidence="2" type="ORF">EMK97_01205</name>
</gene>
<name>A0A4V0ZFN8_9GAMM</name>
<dbReference type="PROSITE" id="PS50164">
    <property type="entry name" value="GIY_YIG"/>
    <property type="match status" value="1"/>
</dbReference>
<evidence type="ECO:0000313" key="3">
    <source>
        <dbReference type="Proteomes" id="UP000290244"/>
    </source>
</evidence>
<keyword evidence="3" id="KW-1185">Reference proteome</keyword>
<accession>A0A4V0ZFN8</accession>
<dbReference type="AlphaFoldDB" id="A0A4V0ZFN8"/>
<evidence type="ECO:0000313" key="2">
    <source>
        <dbReference type="EMBL" id="QBG34450.1"/>
    </source>
</evidence>
<organism evidence="2 3">
    <name type="scientific">Litorilituus sediminis</name>
    <dbReference type="NCBI Taxonomy" id="718192"/>
    <lineage>
        <taxon>Bacteria</taxon>
        <taxon>Pseudomonadati</taxon>
        <taxon>Pseudomonadota</taxon>
        <taxon>Gammaproteobacteria</taxon>
        <taxon>Alteromonadales</taxon>
        <taxon>Colwelliaceae</taxon>
        <taxon>Litorilituus</taxon>
    </lineage>
</organism>
<sequence length="111" mass="12917">MSQWIYVGWLDESNCDFSRYNKCIGVYKGELKGELVYIGKATERNNGGFRKRLRDYTRISQSARGYSAGDNMFKNKQIIKISIQVVSTVKEAENLEIQLIKKLKPKWNFRG</sequence>
<protein>
    <recommendedName>
        <fullName evidence="1">GIY-YIG domain-containing protein</fullName>
    </recommendedName>
</protein>
<dbReference type="SUPFAM" id="SSF82771">
    <property type="entry name" value="GIY-YIG endonuclease"/>
    <property type="match status" value="1"/>
</dbReference>
<reference evidence="2 3" key="1">
    <citation type="submission" date="2018-12" db="EMBL/GenBank/DDBJ databases">
        <title>Complete genome of Litorilituus sediminis.</title>
        <authorList>
            <person name="Liu A."/>
            <person name="Rong J."/>
        </authorList>
    </citation>
    <scope>NUCLEOTIDE SEQUENCE [LARGE SCALE GENOMIC DNA]</scope>
    <source>
        <strain evidence="2 3">JCM 17549</strain>
    </source>
</reference>
<dbReference type="InterPro" id="IPR035901">
    <property type="entry name" value="GIY-YIG_endonuc_sf"/>
</dbReference>
<feature type="domain" description="GIY-YIG" evidence="1">
    <location>
        <begin position="22"/>
        <end position="109"/>
    </location>
</feature>
<dbReference type="OrthoDB" id="2848668at2"/>
<evidence type="ECO:0000259" key="1">
    <source>
        <dbReference type="PROSITE" id="PS50164"/>
    </source>
</evidence>
<dbReference type="Proteomes" id="UP000290244">
    <property type="component" value="Chromosome"/>
</dbReference>
<dbReference type="InterPro" id="IPR000305">
    <property type="entry name" value="GIY-YIG_endonuc"/>
</dbReference>